<dbReference type="AlphaFoldDB" id="A0A931CMN9"/>
<keyword evidence="2" id="KW-0472">Membrane</keyword>
<keyword evidence="2" id="KW-0812">Transmembrane</keyword>
<evidence type="ECO:0000256" key="1">
    <source>
        <dbReference type="SAM" id="MobiDB-lite"/>
    </source>
</evidence>
<feature type="transmembrane region" description="Helical" evidence="2">
    <location>
        <begin position="58"/>
        <end position="80"/>
    </location>
</feature>
<proteinExistence type="predicted"/>
<evidence type="ECO:0000313" key="4">
    <source>
        <dbReference type="Proteomes" id="UP000655366"/>
    </source>
</evidence>
<accession>A0A931CMN9</accession>
<feature type="region of interest" description="Disordered" evidence="1">
    <location>
        <begin position="1"/>
        <end position="48"/>
    </location>
</feature>
<dbReference type="EMBL" id="JADNYM010000030">
    <property type="protein sequence ID" value="MBG0741412.1"/>
    <property type="molecule type" value="Genomic_DNA"/>
</dbReference>
<reference evidence="3 4" key="1">
    <citation type="submission" date="2020-11" db="EMBL/GenBank/DDBJ databases">
        <title>Arthrobacter antarcticus sp. nov., isolated from Antarctic Soil.</title>
        <authorList>
            <person name="Li J."/>
        </authorList>
    </citation>
    <scope>NUCLEOTIDE SEQUENCE [LARGE SCALE GENOMIC DNA]</scope>
    <source>
        <strain evidence="3 4">Z1-20</strain>
    </source>
</reference>
<keyword evidence="2" id="KW-1133">Transmembrane helix</keyword>
<evidence type="ECO:0008006" key="5">
    <source>
        <dbReference type="Google" id="ProtNLM"/>
    </source>
</evidence>
<keyword evidence="4" id="KW-1185">Reference proteome</keyword>
<organism evidence="3 4">
    <name type="scientific">Arthrobacter terrae</name>
    <dbReference type="NCBI Taxonomy" id="2935737"/>
    <lineage>
        <taxon>Bacteria</taxon>
        <taxon>Bacillati</taxon>
        <taxon>Actinomycetota</taxon>
        <taxon>Actinomycetes</taxon>
        <taxon>Micrococcales</taxon>
        <taxon>Micrococcaceae</taxon>
        <taxon>Arthrobacter</taxon>
    </lineage>
</organism>
<name>A0A931CMN9_9MICC</name>
<dbReference type="Proteomes" id="UP000655366">
    <property type="component" value="Unassembled WGS sequence"/>
</dbReference>
<feature type="region of interest" description="Disordered" evidence="1">
    <location>
        <begin position="162"/>
        <end position="232"/>
    </location>
</feature>
<evidence type="ECO:0000313" key="3">
    <source>
        <dbReference type="EMBL" id="MBG0741412.1"/>
    </source>
</evidence>
<dbReference type="RefSeq" id="WP_196398348.1">
    <property type="nucleotide sequence ID" value="NZ_JADNYM010000030.1"/>
</dbReference>
<gene>
    <name evidence="3" type="ORF">IV500_18780</name>
</gene>
<feature type="compositionally biased region" description="Low complexity" evidence="1">
    <location>
        <begin position="188"/>
        <end position="217"/>
    </location>
</feature>
<evidence type="ECO:0000256" key="2">
    <source>
        <dbReference type="SAM" id="Phobius"/>
    </source>
</evidence>
<comment type="caution">
    <text evidence="3">The sequence shown here is derived from an EMBL/GenBank/DDBJ whole genome shotgun (WGS) entry which is preliminary data.</text>
</comment>
<sequence length="232" mass="23588">MSAAARDDFEPTSGNTARTLSGFMPSASALAPGPARERRSRSPLSLVVSQPRKRRTPFVVFCFLTLVAALATVLVLNISVSSGQYQLVELRATQVDLVKTNQDLTQQVQDAQAPQNLVAKATELGMVSSTSMGQIDVETKSVSGTPKAAVAGDKPLVAIAPPAVSGQPEDSEVAPDAKVADVPTIPVTAGGSSKAGATTAPAEVPAAPSQVAAPPAADLNGGTIPAPKQKIG</sequence>
<protein>
    <recommendedName>
        <fullName evidence="5">Cell division protein FtsL</fullName>
    </recommendedName>
</protein>